<keyword evidence="3" id="KW-1185">Reference proteome</keyword>
<dbReference type="EMBL" id="LBBT01000360">
    <property type="protein sequence ID" value="KKX99824.1"/>
    <property type="molecule type" value="Genomic_DNA"/>
</dbReference>
<dbReference type="Proteomes" id="UP000034407">
    <property type="component" value="Unassembled WGS sequence"/>
</dbReference>
<sequence length="371" mass="42060">MKRKIIVLSLTALLSMAVVGCSATKNENIKKSIDGVGSQLNKINNKDADGLTYEQAQDLMKKINSELSEFKPQLTPDNQTIILNLATREVSDKIEQEYIMINTIANKKNYTIQIEGNIFKNEAGNVAKNDASVHALYDLLTATKNINNISLSKCMDVLNNSEINNENLNKTLKSFDNVDFDFTKKEIHFKLEKVYKRIESASKNRKITYENYKNERTTLKESLKKYTEDFAKSNNLKTIISQKTSEKNNINSFGIKDDNNLAQSITLGTDISSLNSKTITNMYEFKVPTNNGDPKSLQLSKDFLVGAIRIINSTTNSDINYGEIEDVIKSNNIRSKYLDINSNFETFFEYSGSLEKSLNNNNYTFTEKIEI</sequence>
<gene>
    <name evidence="2" type="ORF">VN21_17265</name>
</gene>
<proteinExistence type="predicted"/>
<evidence type="ECO:0000256" key="1">
    <source>
        <dbReference type="SAM" id="SignalP"/>
    </source>
</evidence>
<dbReference type="AlphaFoldDB" id="A0A0M3DAY6"/>
<reference evidence="2 3" key="1">
    <citation type="submission" date="2015-04" db="EMBL/GenBank/DDBJ databases">
        <title>Microcin producing Clostridium sp. JC272T.</title>
        <authorList>
            <person name="Jyothsna T."/>
            <person name="Sasikala C."/>
            <person name="Ramana C."/>
        </authorList>
    </citation>
    <scope>NUCLEOTIDE SEQUENCE [LARGE SCALE GENOMIC DNA]</scope>
    <source>
        <strain evidence="2 3">JC272</strain>
    </source>
</reference>
<organism evidence="2 3">
    <name type="scientific">Paraclostridium benzoelyticum</name>
    <dbReference type="NCBI Taxonomy" id="1629550"/>
    <lineage>
        <taxon>Bacteria</taxon>
        <taxon>Bacillati</taxon>
        <taxon>Bacillota</taxon>
        <taxon>Clostridia</taxon>
        <taxon>Peptostreptococcales</taxon>
        <taxon>Peptostreptococcaceae</taxon>
        <taxon>Paraclostridium</taxon>
    </lineage>
</organism>
<name>A0A0M3DAY6_9FIRM</name>
<protein>
    <recommendedName>
        <fullName evidence="4">Lipoprotein</fullName>
    </recommendedName>
</protein>
<evidence type="ECO:0000313" key="2">
    <source>
        <dbReference type="EMBL" id="KKX99824.1"/>
    </source>
</evidence>
<comment type="caution">
    <text evidence="2">The sequence shown here is derived from an EMBL/GenBank/DDBJ whole genome shotgun (WGS) entry which is preliminary data.</text>
</comment>
<dbReference type="RefSeq" id="WP_046824358.1">
    <property type="nucleotide sequence ID" value="NZ_LBBT01000360.1"/>
</dbReference>
<evidence type="ECO:0000313" key="3">
    <source>
        <dbReference type="Proteomes" id="UP000034407"/>
    </source>
</evidence>
<feature type="signal peptide" evidence="1">
    <location>
        <begin position="1"/>
        <end position="23"/>
    </location>
</feature>
<dbReference type="OrthoDB" id="2087995at2"/>
<feature type="chain" id="PRO_5005652811" description="Lipoprotein" evidence="1">
    <location>
        <begin position="24"/>
        <end position="371"/>
    </location>
</feature>
<accession>A0A0M3DAY6</accession>
<evidence type="ECO:0008006" key="4">
    <source>
        <dbReference type="Google" id="ProtNLM"/>
    </source>
</evidence>
<keyword evidence="1" id="KW-0732">Signal</keyword>
<dbReference type="PROSITE" id="PS51257">
    <property type="entry name" value="PROKAR_LIPOPROTEIN"/>
    <property type="match status" value="1"/>
</dbReference>
<dbReference type="PATRIC" id="fig|1629550.3.peg.2983"/>